<dbReference type="Gene3D" id="2.160.20.80">
    <property type="entry name" value="E3 ubiquitin-protein ligase SopA"/>
    <property type="match status" value="1"/>
</dbReference>
<dbReference type="InterPro" id="IPR001646">
    <property type="entry name" value="5peptide_repeat"/>
</dbReference>
<gene>
    <name evidence="1" type="ORF">ADM99_07435</name>
</gene>
<dbReference type="OrthoDB" id="67652at2"/>
<dbReference type="EMBL" id="LGCK01000007">
    <property type="protein sequence ID" value="KPL72872.1"/>
    <property type="molecule type" value="Genomic_DNA"/>
</dbReference>
<evidence type="ECO:0000313" key="1">
    <source>
        <dbReference type="EMBL" id="KPL72872.1"/>
    </source>
</evidence>
<keyword evidence="2" id="KW-1185">Reference proteome</keyword>
<dbReference type="Pfam" id="PF13599">
    <property type="entry name" value="Pentapeptide_4"/>
    <property type="match status" value="1"/>
</dbReference>
<dbReference type="AlphaFoldDB" id="A0A0P6X0T0"/>
<dbReference type="SUPFAM" id="SSF141571">
    <property type="entry name" value="Pentapeptide repeat-like"/>
    <property type="match status" value="1"/>
</dbReference>
<organism evidence="1 2">
    <name type="scientific">Leptolinea tardivitalis</name>
    <dbReference type="NCBI Taxonomy" id="229920"/>
    <lineage>
        <taxon>Bacteria</taxon>
        <taxon>Bacillati</taxon>
        <taxon>Chloroflexota</taxon>
        <taxon>Anaerolineae</taxon>
        <taxon>Anaerolineales</taxon>
        <taxon>Anaerolineaceae</taxon>
        <taxon>Leptolinea</taxon>
    </lineage>
</organism>
<comment type="caution">
    <text evidence="1">The sequence shown here is derived from an EMBL/GenBank/DDBJ whole genome shotgun (WGS) entry which is preliminary data.</text>
</comment>
<proteinExistence type="predicted"/>
<dbReference type="PANTHER" id="PTHR14136:SF17">
    <property type="entry name" value="BTB_POZ DOMAIN-CONTAINING PROTEIN KCTD9"/>
    <property type="match status" value="1"/>
</dbReference>
<evidence type="ECO:0008006" key="3">
    <source>
        <dbReference type="Google" id="ProtNLM"/>
    </source>
</evidence>
<dbReference type="PANTHER" id="PTHR14136">
    <property type="entry name" value="BTB_POZ DOMAIN-CONTAINING PROTEIN KCTD9"/>
    <property type="match status" value="1"/>
</dbReference>
<dbReference type="InterPro" id="IPR051082">
    <property type="entry name" value="Pentapeptide-BTB/POZ_domain"/>
</dbReference>
<accession>A0A0P6X0T0</accession>
<sequence>MKIHSPRFPKPMPVTELEPLGDHAHIFQSSLTGEEYNNLTAGGLIFEQVKCRKLQLMRSKLPGFRTVDSLFDTCEMSGSEWDRVFFRRVVFQGCRLLGTQMLEGIFEDVEFIHCQMEGLSMVSAVFKNCQFTKCILRKATFDSADLRKVAFLDCDLTEANFHLAKLDGTDLRTSIIDGLQVGVEEMHGAIIAPHQVLQVVGLLGVKVQDIDTSE</sequence>
<evidence type="ECO:0000313" key="2">
    <source>
        <dbReference type="Proteomes" id="UP000050430"/>
    </source>
</evidence>
<name>A0A0P6X0T0_9CHLR</name>
<protein>
    <recommendedName>
        <fullName evidence="3">Pentapeptide repeat-containing protein</fullName>
    </recommendedName>
</protein>
<reference evidence="1 2" key="1">
    <citation type="submission" date="2015-07" db="EMBL/GenBank/DDBJ databases">
        <title>Genome sequence of Leptolinea tardivitalis DSM 16556.</title>
        <authorList>
            <person name="Hemp J."/>
            <person name="Ward L.M."/>
            <person name="Pace L.A."/>
            <person name="Fischer W.W."/>
        </authorList>
    </citation>
    <scope>NUCLEOTIDE SEQUENCE [LARGE SCALE GENOMIC DNA]</scope>
    <source>
        <strain evidence="1 2">YMTK-2</strain>
    </source>
</reference>
<dbReference type="STRING" id="229920.ADM99_07435"/>
<dbReference type="RefSeq" id="WP_062421005.1">
    <property type="nucleotide sequence ID" value="NZ_BBYA01000008.1"/>
</dbReference>
<dbReference type="Proteomes" id="UP000050430">
    <property type="component" value="Unassembled WGS sequence"/>
</dbReference>